<dbReference type="GO" id="GO:0016773">
    <property type="term" value="F:phosphotransferase activity, alcohol group as acceptor"/>
    <property type="evidence" value="ECO:0007669"/>
    <property type="project" value="InterPro"/>
</dbReference>
<dbReference type="STRING" id="640635.SAMN04489806_1462"/>
<keyword evidence="2" id="KW-0859">Xylose metabolism</keyword>
<evidence type="ECO:0000256" key="2">
    <source>
        <dbReference type="ARBA" id="ARBA00022629"/>
    </source>
</evidence>
<keyword evidence="4 5" id="KW-0418">Kinase</keyword>
<evidence type="ECO:0000256" key="3">
    <source>
        <dbReference type="ARBA" id="ARBA00022679"/>
    </source>
</evidence>
<dbReference type="GO" id="GO:0042732">
    <property type="term" value="P:D-xylose metabolic process"/>
    <property type="evidence" value="ECO:0007669"/>
    <property type="project" value="UniProtKB-KW"/>
</dbReference>
<reference evidence="9 10" key="1">
    <citation type="submission" date="2016-10" db="EMBL/GenBank/DDBJ databases">
        <authorList>
            <person name="de Groot N.N."/>
        </authorList>
    </citation>
    <scope>NUCLEOTIDE SEQUENCE [LARGE SCALE GENOMIC DNA]</scope>
    <source>
        <strain evidence="9 10">DSM 21799</strain>
    </source>
</reference>
<evidence type="ECO:0000256" key="4">
    <source>
        <dbReference type="ARBA" id="ARBA00022777"/>
    </source>
</evidence>
<comment type="similarity">
    <text evidence="1 5">Belongs to the FGGY kinase family.</text>
</comment>
<dbReference type="InterPro" id="IPR018485">
    <property type="entry name" value="FGGY_C"/>
</dbReference>
<sequence length="494" mass="51196">MAHVWIGIDLGTSSVKCVALDERASVIATSQERYPVNRPRPGWAEQDPESWWLAVVAALAGLLHRLPAGTSVGGAGLSGQMHGLVLVDNALRPVRPAIIWSDSRASREVEYWRARVGDNEIEAKTGFRPASGMAGVSLSWVRAHEPEAFARAAFAMQPKDYVRLRLTGRAGLDPTDAGASLLFDVRSGVPAQPLLDIAGVGRDLLPQVVATLAPFGTVTQAAARETGLAPGVLVATGGSDQAMAAFGLGLDSSDRAAISLSSGGTVLVPIDSSAAVPPGYHRLAAATPRHNLAMGVILAAGLATEWLASMLNRSVQELLEAAADVSVDDALIGLSDFGGTRTPRVDGAPQGAFSGIGFHHEPAHLMRALVEGAAVSLAGALADIQPGTLKAKTVVLSGGGARFAVWRQSVADATGLPVTISADLEHSALGAALSAAAAAEADVTFDAAQRVHGIVQPSEESVARLRRQSERRAALAEVSSTRRHPQNYGSGDPK</sequence>
<keyword evidence="10" id="KW-1185">Reference proteome</keyword>
<keyword evidence="3 5" id="KW-0808">Transferase</keyword>
<proteinExistence type="inferred from homology"/>
<dbReference type="RefSeq" id="WP_091182011.1">
    <property type="nucleotide sequence ID" value="NZ_FNRY01000001.1"/>
</dbReference>
<feature type="region of interest" description="Disordered" evidence="6">
    <location>
        <begin position="473"/>
        <end position="494"/>
    </location>
</feature>
<evidence type="ECO:0000313" key="9">
    <source>
        <dbReference type="EMBL" id="SEB67131.1"/>
    </source>
</evidence>
<dbReference type="InterPro" id="IPR043129">
    <property type="entry name" value="ATPase_NBD"/>
</dbReference>
<dbReference type="PANTHER" id="PTHR43095">
    <property type="entry name" value="SUGAR KINASE"/>
    <property type="match status" value="1"/>
</dbReference>
<dbReference type="Proteomes" id="UP000199183">
    <property type="component" value="Unassembled WGS sequence"/>
</dbReference>
<organism evidence="9 10">
    <name type="scientific">Paramicrobacterium humi</name>
    <dbReference type="NCBI Taxonomy" id="640635"/>
    <lineage>
        <taxon>Bacteria</taxon>
        <taxon>Bacillati</taxon>
        <taxon>Actinomycetota</taxon>
        <taxon>Actinomycetes</taxon>
        <taxon>Micrococcales</taxon>
        <taxon>Microbacteriaceae</taxon>
        <taxon>Paramicrobacterium</taxon>
    </lineage>
</organism>
<feature type="domain" description="Carbohydrate kinase FGGY C-terminal" evidence="8">
    <location>
        <begin position="264"/>
        <end position="439"/>
    </location>
</feature>
<evidence type="ECO:0000259" key="8">
    <source>
        <dbReference type="Pfam" id="PF02782"/>
    </source>
</evidence>
<dbReference type="InterPro" id="IPR050406">
    <property type="entry name" value="FGGY_Carb_Kinase"/>
</dbReference>
<dbReference type="OrthoDB" id="9782710at2"/>
<evidence type="ECO:0000259" key="7">
    <source>
        <dbReference type="Pfam" id="PF00370"/>
    </source>
</evidence>
<keyword evidence="2" id="KW-0119">Carbohydrate metabolism</keyword>
<dbReference type="EMBL" id="FNRY01000001">
    <property type="protein sequence ID" value="SEB67131.1"/>
    <property type="molecule type" value="Genomic_DNA"/>
</dbReference>
<dbReference type="PIRSF" id="PIRSF000538">
    <property type="entry name" value="GlpK"/>
    <property type="match status" value="1"/>
</dbReference>
<accession>A0A1H4L8T8</accession>
<dbReference type="CDD" id="cd07808">
    <property type="entry name" value="ASKHA_NBD_FGGY_EcXK-like"/>
    <property type="match status" value="1"/>
</dbReference>
<dbReference type="InterPro" id="IPR018483">
    <property type="entry name" value="Carb_kinase_FGGY_CS"/>
</dbReference>
<dbReference type="SUPFAM" id="SSF53067">
    <property type="entry name" value="Actin-like ATPase domain"/>
    <property type="match status" value="2"/>
</dbReference>
<dbReference type="AlphaFoldDB" id="A0A1H4L8T8"/>
<evidence type="ECO:0000256" key="6">
    <source>
        <dbReference type="SAM" id="MobiDB-lite"/>
    </source>
</evidence>
<dbReference type="Pfam" id="PF00370">
    <property type="entry name" value="FGGY_N"/>
    <property type="match status" value="1"/>
</dbReference>
<dbReference type="GO" id="GO:0016301">
    <property type="term" value="F:kinase activity"/>
    <property type="evidence" value="ECO:0007669"/>
    <property type="project" value="UniProtKB-KW"/>
</dbReference>
<evidence type="ECO:0000256" key="5">
    <source>
        <dbReference type="RuleBase" id="RU003733"/>
    </source>
</evidence>
<dbReference type="Pfam" id="PF02782">
    <property type="entry name" value="FGGY_C"/>
    <property type="match status" value="1"/>
</dbReference>
<dbReference type="PANTHER" id="PTHR43095:SF5">
    <property type="entry name" value="XYLULOSE KINASE"/>
    <property type="match status" value="1"/>
</dbReference>
<protein>
    <submittedName>
        <fullName evidence="9">Xylulokinase</fullName>
    </submittedName>
</protein>
<evidence type="ECO:0000256" key="1">
    <source>
        <dbReference type="ARBA" id="ARBA00009156"/>
    </source>
</evidence>
<dbReference type="InterPro" id="IPR000577">
    <property type="entry name" value="Carb_kinase_FGGY"/>
</dbReference>
<feature type="domain" description="Carbohydrate kinase FGGY N-terminal" evidence="7">
    <location>
        <begin position="4"/>
        <end position="247"/>
    </location>
</feature>
<dbReference type="PROSITE" id="PS00445">
    <property type="entry name" value="FGGY_KINASES_2"/>
    <property type="match status" value="1"/>
</dbReference>
<dbReference type="InterPro" id="IPR018484">
    <property type="entry name" value="FGGY_N"/>
</dbReference>
<evidence type="ECO:0000313" key="10">
    <source>
        <dbReference type="Proteomes" id="UP000199183"/>
    </source>
</evidence>
<dbReference type="Gene3D" id="3.30.420.40">
    <property type="match status" value="2"/>
</dbReference>
<gene>
    <name evidence="9" type="ORF">SAMN04489806_1462</name>
</gene>
<name>A0A1H4L8T8_9MICO</name>